<evidence type="ECO:0000259" key="2">
    <source>
        <dbReference type="Pfam" id="PF25085"/>
    </source>
</evidence>
<dbReference type="Proteomes" id="UP000007110">
    <property type="component" value="Unassembled WGS sequence"/>
</dbReference>
<feature type="transmembrane region" description="Helical" evidence="1">
    <location>
        <begin position="239"/>
        <end position="259"/>
    </location>
</feature>
<keyword evidence="1" id="KW-1133">Transmembrane helix</keyword>
<feature type="transmembrane region" description="Helical" evidence="1">
    <location>
        <begin position="58"/>
        <end position="77"/>
    </location>
</feature>
<dbReference type="InParanoid" id="A0A7M7FZS5"/>
<dbReference type="RefSeq" id="XP_001175936.1">
    <property type="nucleotide sequence ID" value="XM_001175936.4"/>
</dbReference>
<feature type="transmembrane region" description="Helical" evidence="1">
    <location>
        <begin position="128"/>
        <end position="153"/>
    </location>
</feature>
<keyword evidence="4" id="KW-1185">Reference proteome</keyword>
<protein>
    <recommendedName>
        <fullName evidence="2">DUF7802 domain-containing protein</fullName>
    </recommendedName>
</protein>
<feature type="domain" description="DUF7802" evidence="2">
    <location>
        <begin position="8"/>
        <end position="398"/>
    </location>
</feature>
<dbReference type="KEGG" id="spu:752500"/>
<accession>A0A7M7FZS5</accession>
<dbReference type="EnsemblMetazoa" id="XM_001175936">
    <property type="protein sequence ID" value="XP_001175936"/>
    <property type="gene ID" value="LOC752500"/>
</dbReference>
<dbReference type="Pfam" id="PF25085">
    <property type="entry name" value="DUF7802"/>
    <property type="match status" value="1"/>
</dbReference>
<dbReference type="InterPro" id="IPR056704">
    <property type="entry name" value="DUF7802"/>
</dbReference>
<dbReference type="OrthoDB" id="188749at2759"/>
<evidence type="ECO:0000313" key="3">
    <source>
        <dbReference type="EnsemblMetazoa" id="XP_001175936"/>
    </source>
</evidence>
<feature type="transmembrane region" description="Helical" evidence="1">
    <location>
        <begin position="279"/>
        <end position="301"/>
    </location>
</feature>
<organism evidence="3 4">
    <name type="scientific">Strongylocentrotus purpuratus</name>
    <name type="common">Purple sea urchin</name>
    <dbReference type="NCBI Taxonomy" id="7668"/>
    <lineage>
        <taxon>Eukaryota</taxon>
        <taxon>Metazoa</taxon>
        <taxon>Echinodermata</taxon>
        <taxon>Eleutherozoa</taxon>
        <taxon>Echinozoa</taxon>
        <taxon>Echinoidea</taxon>
        <taxon>Euechinoidea</taxon>
        <taxon>Echinacea</taxon>
        <taxon>Camarodonta</taxon>
        <taxon>Echinidea</taxon>
        <taxon>Strongylocentrotidae</taxon>
        <taxon>Strongylocentrotus</taxon>
    </lineage>
</organism>
<dbReference type="AlphaFoldDB" id="A0A7M7FZS5"/>
<sequence>MAVTGSDIRKILDWLIAFRDPREIWTNHSSFFVAEILYHILAFLLIRHAFKRGGRFAWYLLAILIHAFVVESISYILPDIDNFWHAQATVMLLAKRLPTYILCMYYMFMYPSFVAVSRLRLPFWAEPFAQALVTVLLDIPYDIMGIKHLWWTWHDTDPNIYDRYYWVPITSFFFWATFMCSHNFLFFATPRWLGSKAGKYESNSMPVEVISATVAGVFAFPVATIQFIIIYHIPHDMYGVPTGFCLAVLFAIYLLIVWIGDRKPVDDARPFGKHGGTPFFDTVGIVVFAHYLLYIIMVYFMNPQTYQSTGLHEETGNRQEQVTMYTALGQLAYKQKYLSTSDYDENYFDWHCLPDQQPPKDNQRWYTICGMDYPNHFEYCMVVTTHVLFGLMVYYQMLARSGKDINPSKMYKHKQK</sequence>
<dbReference type="PANTHER" id="PTHR35982">
    <property type="entry name" value="AGAP005361-PA"/>
    <property type="match status" value="1"/>
</dbReference>
<dbReference type="PANTHER" id="PTHR35982:SF1">
    <property type="entry name" value="SPIROCYCLASE, AVEC FAMILY"/>
    <property type="match status" value="1"/>
</dbReference>
<feature type="transmembrane region" description="Helical" evidence="1">
    <location>
        <begin position="28"/>
        <end position="46"/>
    </location>
</feature>
<proteinExistence type="predicted"/>
<feature type="transmembrane region" description="Helical" evidence="1">
    <location>
        <begin position="209"/>
        <end position="233"/>
    </location>
</feature>
<keyword evidence="1" id="KW-0812">Transmembrane</keyword>
<evidence type="ECO:0000313" key="4">
    <source>
        <dbReference type="Proteomes" id="UP000007110"/>
    </source>
</evidence>
<dbReference type="OMA" id="HASFACS"/>
<feature type="transmembrane region" description="Helical" evidence="1">
    <location>
        <begin position="165"/>
        <end position="188"/>
    </location>
</feature>
<reference evidence="3" key="2">
    <citation type="submission" date="2021-01" db="UniProtKB">
        <authorList>
            <consortium name="EnsemblMetazoa"/>
        </authorList>
    </citation>
    <scope>IDENTIFICATION</scope>
</reference>
<name>A0A7M7FZS5_STRPU</name>
<evidence type="ECO:0000256" key="1">
    <source>
        <dbReference type="SAM" id="Phobius"/>
    </source>
</evidence>
<feature type="transmembrane region" description="Helical" evidence="1">
    <location>
        <begin position="97"/>
        <end position="116"/>
    </location>
</feature>
<keyword evidence="1" id="KW-0472">Membrane</keyword>
<dbReference type="GeneID" id="752500"/>
<reference evidence="4" key="1">
    <citation type="submission" date="2015-02" db="EMBL/GenBank/DDBJ databases">
        <title>Genome sequencing for Strongylocentrotus purpuratus.</title>
        <authorList>
            <person name="Murali S."/>
            <person name="Liu Y."/>
            <person name="Vee V."/>
            <person name="English A."/>
            <person name="Wang M."/>
            <person name="Skinner E."/>
            <person name="Han Y."/>
            <person name="Muzny D.M."/>
            <person name="Worley K.C."/>
            <person name="Gibbs R.A."/>
        </authorList>
    </citation>
    <scope>NUCLEOTIDE SEQUENCE</scope>
</reference>
<feature type="transmembrane region" description="Helical" evidence="1">
    <location>
        <begin position="376"/>
        <end position="395"/>
    </location>
</feature>